<dbReference type="Proteomes" id="UP001432146">
    <property type="component" value="Unassembled WGS sequence"/>
</dbReference>
<organism evidence="1 2">
    <name type="scientific">Tetragonisca angustula</name>
    <dbReference type="NCBI Taxonomy" id="166442"/>
    <lineage>
        <taxon>Eukaryota</taxon>
        <taxon>Metazoa</taxon>
        <taxon>Ecdysozoa</taxon>
        <taxon>Arthropoda</taxon>
        <taxon>Hexapoda</taxon>
        <taxon>Insecta</taxon>
        <taxon>Pterygota</taxon>
        <taxon>Neoptera</taxon>
        <taxon>Endopterygota</taxon>
        <taxon>Hymenoptera</taxon>
        <taxon>Apocrita</taxon>
        <taxon>Aculeata</taxon>
        <taxon>Apoidea</taxon>
        <taxon>Anthophila</taxon>
        <taxon>Apidae</taxon>
        <taxon>Tetragonisca</taxon>
    </lineage>
</organism>
<reference evidence="1 2" key="1">
    <citation type="submission" date="2024-05" db="EMBL/GenBank/DDBJ databases">
        <title>The nuclear and mitochondrial genome assemblies of Tetragonisca angustula (Apidae: Meliponini), a tiny yet remarkable pollinator in the Neotropics.</title>
        <authorList>
            <person name="Ferrari R."/>
            <person name="Ricardo P.C."/>
            <person name="Dias F.C."/>
            <person name="Araujo N.S."/>
            <person name="Soares D.O."/>
            <person name="Zhou Q.-S."/>
            <person name="Zhu C.-D."/>
            <person name="Coutinho L."/>
            <person name="Airas M.C."/>
            <person name="Batista T.M."/>
        </authorList>
    </citation>
    <scope>NUCLEOTIDE SEQUENCE [LARGE SCALE GENOMIC DNA]</scope>
    <source>
        <strain evidence="1">ASF017062</strain>
        <tissue evidence="1">Abdomen</tissue>
    </source>
</reference>
<accession>A0AAW1AFM1</accession>
<gene>
    <name evidence="1" type="ORF">QLX08_001353</name>
</gene>
<sequence>MWTRDDDKATTRRRIPGTTIPGLGCVFARSVYDGLLSTIGQSELVLESLSQLLRGLSHVLGLSREHFRSHVLHRGIGPPHRVPAAEFRPWNSHALHIAQPGFHGLLSLLL</sequence>
<evidence type="ECO:0000313" key="2">
    <source>
        <dbReference type="Proteomes" id="UP001432146"/>
    </source>
</evidence>
<keyword evidence="2" id="KW-1185">Reference proteome</keyword>
<protein>
    <submittedName>
        <fullName evidence="1">Uncharacterized protein</fullName>
    </submittedName>
</protein>
<name>A0AAW1AFM1_9HYME</name>
<proteinExistence type="predicted"/>
<dbReference type="EMBL" id="JAWNGG020000017">
    <property type="protein sequence ID" value="KAK9308736.1"/>
    <property type="molecule type" value="Genomic_DNA"/>
</dbReference>
<comment type="caution">
    <text evidence="1">The sequence shown here is derived from an EMBL/GenBank/DDBJ whole genome shotgun (WGS) entry which is preliminary data.</text>
</comment>
<dbReference type="AlphaFoldDB" id="A0AAW1AFM1"/>
<evidence type="ECO:0000313" key="1">
    <source>
        <dbReference type="EMBL" id="KAK9308736.1"/>
    </source>
</evidence>